<feature type="transmembrane region" description="Helical" evidence="4">
    <location>
        <begin position="12"/>
        <end position="33"/>
    </location>
</feature>
<dbReference type="Gene3D" id="1.10.287.130">
    <property type="match status" value="1"/>
</dbReference>
<organism evidence="6 7">
    <name type="scientific">Flavobacterium endophyticum</name>
    <dbReference type="NCBI Taxonomy" id="1540163"/>
    <lineage>
        <taxon>Bacteria</taxon>
        <taxon>Pseudomonadati</taxon>
        <taxon>Bacteroidota</taxon>
        <taxon>Flavobacteriia</taxon>
        <taxon>Flavobacteriales</taxon>
        <taxon>Flavobacteriaceae</taxon>
        <taxon>Flavobacterium</taxon>
    </lineage>
</organism>
<evidence type="ECO:0000313" key="7">
    <source>
        <dbReference type="Proteomes" id="UP000277579"/>
    </source>
</evidence>
<dbReference type="PRINTS" id="PR00344">
    <property type="entry name" value="BCTRLSENSOR"/>
</dbReference>
<dbReference type="Pfam" id="PF02518">
    <property type="entry name" value="HATPase_c"/>
    <property type="match status" value="1"/>
</dbReference>
<dbReference type="InterPro" id="IPR003661">
    <property type="entry name" value="HisK_dim/P_dom"/>
</dbReference>
<evidence type="ECO:0000256" key="1">
    <source>
        <dbReference type="ARBA" id="ARBA00000085"/>
    </source>
</evidence>
<proteinExistence type="predicted"/>
<comment type="catalytic activity">
    <reaction evidence="1">
        <text>ATP + protein L-histidine = ADP + protein N-phospho-L-histidine.</text>
        <dbReference type="EC" id="2.7.13.3"/>
    </reaction>
</comment>
<keyword evidence="4" id="KW-1133">Transmembrane helix</keyword>
<dbReference type="CDD" id="cd00082">
    <property type="entry name" value="HisKA"/>
    <property type="match status" value="1"/>
</dbReference>
<dbReference type="EC" id="2.7.13.3" evidence="2"/>
<dbReference type="InterPro" id="IPR003594">
    <property type="entry name" value="HATPase_dom"/>
</dbReference>
<dbReference type="PANTHER" id="PTHR43547:SF2">
    <property type="entry name" value="HYBRID SIGNAL TRANSDUCTION HISTIDINE KINASE C"/>
    <property type="match status" value="1"/>
</dbReference>
<dbReference type="EMBL" id="RBLC01000005">
    <property type="protein sequence ID" value="RKS19165.1"/>
    <property type="molecule type" value="Genomic_DNA"/>
</dbReference>
<dbReference type="OrthoDB" id="1933776at2"/>
<gene>
    <name evidence="6" type="ORF">CLV94_3116</name>
</gene>
<dbReference type="SMART" id="SM00388">
    <property type="entry name" value="HisKA"/>
    <property type="match status" value="1"/>
</dbReference>
<dbReference type="SUPFAM" id="SSF55874">
    <property type="entry name" value="ATPase domain of HSP90 chaperone/DNA topoisomerase II/histidine kinase"/>
    <property type="match status" value="1"/>
</dbReference>
<dbReference type="GO" id="GO:0000155">
    <property type="term" value="F:phosphorelay sensor kinase activity"/>
    <property type="evidence" value="ECO:0007669"/>
    <property type="project" value="InterPro"/>
</dbReference>
<feature type="transmembrane region" description="Helical" evidence="4">
    <location>
        <begin position="195"/>
        <end position="221"/>
    </location>
</feature>
<dbReference type="InterPro" id="IPR004358">
    <property type="entry name" value="Sig_transdc_His_kin-like_C"/>
</dbReference>
<dbReference type="AlphaFoldDB" id="A0A495M189"/>
<evidence type="ECO:0000313" key="6">
    <source>
        <dbReference type="EMBL" id="RKS19165.1"/>
    </source>
</evidence>
<feature type="domain" description="Histidine kinase" evidence="5">
    <location>
        <begin position="240"/>
        <end position="458"/>
    </location>
</feature>
<dbReference type="Gene3D" id="3.30.565.10">
    <property type="entry name" value="Histidine kinase-like ATPase, C-terminal domain"/>
    <property type="match status" value="1"/>
</dbReference>
<evidence type="ECO:0000256" key="4">
    <source>
        <dbReference type="SAM" id="Phobius"/>
    </source>
</evidence>
<evidence type="ECO:0000259" key="5">
    <source>
        <dbReference type="PROSITE" id="PS50109"/>
    </source>
</evidence>
<keyword evidence="4" id="KW-0472">Membrane</keyword>
<keyword evidence="3" id="KW-0597">Phosphoprotein</keyword>
<reference evidence="6 7" key="1">
    <citation type="submission" date="2018-10" db="EMBL/GenBank/DDBJ databases">
        <title>Genomic Encyclopedia of Archaeal and Bacterial Type Strains, Phase II (KMG-II): from individual species to whole genera.</title>
        <authorList>
            <person name="Goeker M."/>
        </authorList>
    </citation>
    <scope>NUCLEOTIDE SEQUENCE [LARGE SCALE GENOMIC DNA]</scope>
    <source>
        <strain evidence="6 7">DSM 29537</strain>
    </source>
</reference>
<sequence length="458" mass="51864">MRKPRVNISNRVIRLYAGIAIALIATFQVYWLYSVYAEQKILVVKEAENILQARVLKKDLNALAGTGAASGLSDNVSSKLADVLKSLKGEDIKVKISYEGDELLDNQATDALNQMMEKNDAAQMDIKPYYLDIKKEMNASYPGLEFSLLVEKGKNKLVFPQHKWKNTNNNSQKIVSQIDSGRTYQLYFRNLMEVILYKMFGSILLSLLYLLICVSAVIFLLKNIDKRRRLMEMKDNFTHNMTHEFKTPLATLYAATEALTTYNILDDKETAREYIGLMRNDLKRLSAMTESILNDAKLSKGKMVMDFQMVKLRDFVEGIVSDLKPQLAIKKAVVAHETIPDTIFVTVDKEHFTNVFTNLIDNSLKYSAEDARILIEAAEDGKFTTIRFSDNGIGIDLKYKNQIFSSYFRVPNGDQYKVKGYGLGLSYVKDVVALHGGTIELVDSKDNLGTTFEIILPV</sequence>
<dbReference type="PROSITE" id="PS50109">
    <property type="entry name" value="HIS_KIN"/>
    <property type="match status" value="1"/>
</dbReference>
<keyword evidence="6" id="KW-0808">Transferase</keyword>
<dbReference type="PANTHER" id="PTHR43547">
    <property type="entry name" value="TWO-COMPONENT HISTIDINE KINASE"/>
    <property type="match status" value="1"/>
</dbReference>
<dbReference type="InterPro" id="IPR005467">
    <property type="entry name" value="His_kinase_dom"/>
</dbReference>
<evidence type="ECO:0000256" key="2">
    <source>
        <dbReference type="ARBA" id="ARBA00012438"/>
    </source>
</evidence>
<keyword evidence="6" id="KW-0418">Kinase</keyword>
<dbReference type="SUPFAM" id="SSF47384">
    <property type="entry name" value="Homodimeric domain of signal transducing histidine kinase"/>
    <property type="match status" value="1"/>
</dbReference>
<dbReference type="Pfam" id="PF00512">
    <property type="entry name" value="HisKA"/>
    <property type="match status" value="1"/>
</dbReference>
<dbReference type="CDD" id="cd00075">
    <property type="entry name" value="HATPase"/>
    <property type="match status" value="1"/>
</dbReference>
<protein>
    <recommendedName>
        <fullName evidence="2">histidine kinase</fullName>
        <ecNumber evidence="2">2.7.13.3</ecNumber>
    </recommendedName>
</protein>
<dbReference type="Proteomes" id="UP000277579">
    <property type="component" value="Unassembled WGS sequence"/>
</dbReference>
<dbReference type="RefSeq" id="WP_121377396.1">
    <property type="nucleotide sequence ID" value="NZ_RBLC01000005.1"/>
</dbReference>
<dbReference type="SMART" id="SM00387">
    <property type="entry name" value="HATPase_c"/>
    <property type="match status" value="1"/>
</dbReference>
<accession>A0A495M189</accession>
<comment type="caution">
    <text evidence="6">The sequence shown here is derived from an EMBL/GenBank/DDBJ whole genome shotgun (WGS) entry which is preliminary data.</text>
</comment>
<keyword evidence="7" id="KW-1185">Reference proteome</keyword>
<keyword evidence="4" id="KW-0812">Transmembrane</keyword>
<dbReference type="InterPro" id="IPR036890">
    <property type="entry name" value="HATPase_C_sf"/>
</dbReference>
<evidence type="ECO:0000256" key="3">
    <source>
        <dbReference type="ARBA" id="ARBA00022553"/>
    </source>
</evidence>
<dbReference type="InterPro" id="IPR036097">
    <property type="entry name" value="HisK_dim/P_sf"/>
</dbReference>
<name>A0A495M189_9FLAO</name>